<evidence type="ECO:0000313" key="2">
    <source>
        <dbReference type="Proteomes" id="UP000190648"/>
    </source>
</evidence>
<proteinExistence type="predicted"/>
<gene>
    <name evidence="1" type="ORF">AV530_019736</name>
</gene>
<organism evidence="1 2">
    <name type="scientific">Patagioenas fasciata monilis</name>
    <dbReference type="NCBI Taxonomy" id="372326"/>
    <lineage>
        <taxon>Eukaryota</taxon>
        <taxon>Metazoa</taxon>
        <taxon>Chordata</taxon>
        <taxon>Craniata</taxon>
        <taxon>Vertebrata</taxon>
        <taxon>Euteleostomi</taxon>
        <taxon>Archelosauria</taxon>
        <taxon>Archosauria</taxon>
        <taxon>Dinosauria</taxon>
        <taxon>Saurischia</taxon>
        <taxon>Theropoda</taxon>
        <taxon>Coelurosauria</taxon>
        <taxon>Aves</taxon>
        <taxon>Neognathae</taxon>
        <taxon>Neoaves</taxon>
        <taxon>Columbimorphae</taxon>
        <taxon>Columbiformes</taxon>
        <taxon>Columbidae</taxon>
        <taxon>Patagioenas</taxon>
    </lineage>
</organism>
<comment type="caution">
    <text evidence="1">The sequence shown here is derived from an EMBL/GenBank/DDBJ whole genome shotgun (WGS) entry which is preliminary data.</text>
</comment>
<name>A0A1V4JT71_PATFA</name>
<evidence type="ECO:0000313" key="1">
    <source>
        <dbReference type="EMBL" id="OPJ75371.1"/>
    </source>
</evidence>
<dbReference type="EMBL" id="LSYS01006418">
    <property type="protein sequence ID" value="OPJ75371.1"/>
    <property type="molecule type" value="Genomic_DNA"/>
</dbReference>
<dbReference type="AlphaFoldDB" id="A0A1V4JT71"/>
<reference evidence="1 2" key="1">
    <citation type="submission" date="2016-02" db="EMBL/GenBank/DDBJ databases">
        <title>Band-tailed pigeon sequencing and assembly.</title>
        <authorList>
            <person name="Soares A.E."/>
            <person name="Novak B.J."/>
            <person name="Rice E.S."/>
            <person name="O'Connell B."/>
            <person name="Chang D."/>
            <person name="Weber S."/>
            <person name="Shapiro B."/>
        </authorList>
    </citation>
    <scope>NUCLEOTIDE SEQUENCE [LARGE SCALE GENOMIC DNA]</scope>
    <source>
        <strain evidence="1">BTP2013</strain>
        <tissue evidence="1">Blood</tissue>
    </source>
</reference>
<protein>
    <submittedName>
        <fullName evidence="1">Uncharacterized protein</fullName>
    </submittedName>
</protein>
<accession>A0A1V4JT71</accession>
<dbReference type="Proteomes" id="UP000190648">
    <property type="component" value="Unassembled WGS sequence"/>
</dbReference>
<sequence>MLGLSEDGGSRLWSNLTPGPWRGGGIKLLIPMVPGVMEVPDGTDGFSGSTVNSWTGGHSSKRPSYSVTMWDGIEKFSP</sequence>
<keyword evidence="2" id="KW-1185">Reference proteome</keyword>